<accession>A0A0F8X1G2</accession>
<organism evidence="1">
    <name type="scientific">marine sediment metagenome</name>
    <dbReference type="NCBI Taxonomy" id="412755"/>
    <lineage>
        <taxon>unclassified sequences</taxon>
        <taxon>metagenomes</taxon>
        <taxon>ecological metagenomes</taxon>
    </lineage>
</organism>
<gene>
    <name evidence="1" type="ORF">LCGC14_3082470</name>
</gene>
<dbReference type="AlphaFoldDB" id="A0A0F8X1G2"/>
<sequence>MTRRERIEQKLEKRQEWAEGRDDKATSLLKQNEPFHGDHAFNTQPGHIPERARVIKRGEKAFEHAGMAAHHRGKADGLARQLKTSVFSDDVDAIEQLEERITERVAKLDRLKRYNTTCRKAAKLGEAHGDLSILDEGQRQTLKQIMTACSYQLRPGGGFPAYVSANLSGRNASDRKRIEAIKRQQERTQAAEDAGGLRVVVAGDWCSVTFAEKPERSTLDELKAAGFRWGAGSWSGYAAKLPVSLREGS</sequence>
<comment type="caution">
    <text evidence="1">The sequence shown here is derived from an EMBL/GenBank/DDBJ whole genome shotgun (WGS) entry which is preliminary data.</text>
</comment>
<evidence type="ECO:0000313" key="1">
    <source>
        <dbReference type="EMBL" id="KKK54660.1"/>
    </source>
</evidence>
<proteinExistence type="predicted"/>
<name>A0A0F8X1G2_9ZZZZ</name>
<protein>
    <submittedName>
        <fullName evidence="1">Uncharacterized protein</fullName>
    </submittedName>
</protein>
<dbReference type="EMBL" id="LAZR01065885">
    <property type="protein sequence ID" value="KKK54660.1"/>
    <property type="molecule type" value="Genomic_DNA"/>
</dbReference>
<reference evidence="1" key="1">
    <citation type="journal article" date="2015" name="Nature">
        <title>Complex archaea that bridge the gap between prokaryotes and eukaryotes.</title>
        <authorList>
            <person name="Spang A."/>
            <person name="Saw J.H."/>
            <person name="Jorgensen S.L."/>
            <person name="Zaremba-Niedzwiedzka K."/>
            <person name="Martijn J."/>
            <person name="Lind A.E."/>
            <person name="van Eijk R."/>
            <person name="Schleper C."/>
            <person name="Guy L."/>
            <person name="Ettema T.J."/>
        </authorList>
    </citation>
    <scope>NUCLEOTIDE SEQUENCE</scope>
</reference>